<dbReference type="Proteomes" id="UP001189624">
    <property type="component" value="Chromosome 1"/>
</dbReference>
<dbReference type="AlphaFoldDB" id="A0AA86RRD1"/>
<feature type="transmembrane region" description="Helical" evidence="5">
    <location>
        <begin position="12"/>
        <end position="30"/>
    </location>
</feature>
<organism evidence="6 7">
    <name type="scientific">Sphenostylis stenocarpa</name>
    <dbReference type="NCBI Taxonomy" id="92480"/>
    <lineage>
        <taxon>Eukaryota</taxon>
        <taxon>Viridiplantae</taxon>
        <taxon>Streptophyta</taxon>
        <taxon>Embryophyta</taxon>
        <taxon>Tracheophyta</taxon>
        <taxon>Spermatophyta</taxon>
        <taxon>Magnoliopsida</taxon>
        <taxon>eudicotyledons</taxon>
        <taxon>Gunneridae</taxon>
        <taxon>Pentapetalae</taxon>
        <taxon>rosids</taxon>
        <taxon>fabids</taxon>
        <taxon>Fabales</taxon>
        <taxon>Fabaceae</taxon>
        <taxon>Papilionoideae</taxon>
        <taxon>50 kb inversion clade</taxon>
        <taxon>NPAAA clade</taxon>
        <taxon>indigoferoid/millettioid clade</taxon>
        <taxon>Phaseoleae</taxon>
        <taxon>Sphenostylis</taxon>
    </lineage>
</organism>
<dbReference type="GO" id="GO:0009699">
    <property type="term" value="P:phenylpropanoid biosynthetic process"/>
    <property type="evidence" value="ECO:0007669"/>
    <property type="project" value="UniProtKB-ARBA"/>
</dbReference>
<keyword evidence="3 4" id="KW-0964">Secreted</keyword>
<comment type="subcellular location">
    <subcellularLocation>
        <location evidence="4">Secreted</location>
        <location evidence="4">Extracellular space</location>
        <location evidence="4">Apoplast</location>
    </subcellularLocation>
</comment>
<sequence length="221" mass="24767">MANSRTLSSNFLIPLTLPYFFFSLVIANYYHTISPMHLGFPEEKVTHFHFYFHEVVTNPKPSLVIATEPLKGKSNCPLPFGSIMVIEDPLTIGPELDSKLIGKAQGFYISVAQTEGLELELVMGMTLSFVEGEYNGSTLSVLGRNTIFSDVREMPIIGGTGAFRFARGFVQARSVKVDYVKGDATVEYNVYVFHYSSHHKFNHGIFNEGTQYMTDPLFSKI</sequence>
<dbReference type="Pfam" id="PF03018">
    <property type="entry name" value="Dirigent"/>
    <property type="match status" value="1"/>
</dbReference>
<gene>
    <name evidence="6" type="ORF">AYBTSS11_LOCUS3338</name>
</gene>
<dbReference type="EMBL" id="OY731398">
    <property type="protein sequence ID" value="CAJ1907278.1"/>
    <property type="molecule type" value="Genomic_DNA"/>
</dbReference>
<comment type="function">
    <text evidence="4">Dirigent proteins impart stereoselectivity on the phenoxy radical-coupling reaction, yielding optically active lignans from two molecules of coniferyl alcohol in the biosynthesis of lignans, flavonolignans, and alkaloids and thus plays a central role in plant secondary metabolism.</text>
</comment>
<evidence type="ECO:0000256" key="1">
    <source>
        <dbReference type="ARBA" id="ARBA00010746"/>
    </source>
</evidence>
<reference evidence="6" key="1">
    <citation type="submission" date="2023-10" db="EMBL/GenBank/DDBJ databases">
        <authorList>
            <person name="Domelevo Entfellner J.-B."/>
        </authorList>
    </citation>
    <scope>NUCLEOTIDE SEQUENCE</scope>
</reference>
<protein>
    <recommendedName>
        <fullName evidence="4">Dirigent protein</fullName>
    </recommendedName>
</protein>
<keyword evidence="5" id="KW-1133">Transmembrane helix</keyword>
<dbReference type="InterPro" id="IPR004265">
    <property type="entry name" value="Dirigent"/>
</dbReference>
<evidence type="ECO:0000313" key="7">
    <source>
        <dbReference type="Proteomes" id="UP001189624"/>
    </source>
</evidence>
<proteinExistence type="inferred from homology"/>
<dbReference type="InterPro" id="IPR044859">
    <property type="entry name" value="Allene_oxi_cyc_Dirigent"/>
</dbReference>
<evidence type="ECO:0000256" key="3">
    <source>
        <dbReference type="ARBA" id="ARBA00022525"/>
    </source>
</evidence>
<evidence type="ECO:0000313" key="6">
    <source>
        <dbReference type="EMBL" id="CAJ1907278.1"/>
    </source>
</evidence>
<keyword evidence="7" id="KW-1185">Reference proteome</keyword>
<dbReference type="Gramene" id="rna-AYBTSS11_LOCUS3338">
    <property type="protein sequence ID" value="CAJ1907278.1"/>
    <property type="gene ID" value="gene-AYBTSS11_LOCUS3338"/>
</dbReference>
<keyword evidence="5" id="KW-0472">Membrane</keyword>
<name>A0AA86RRD1_9FABA</name>
<comment type="subunit">
    <text evidence="2 4">Homodimer.</text>
</comment>
<dbReference type="Gene3D" id="2.40.480.10">
    <property type="entry name" value="Allene oxide cyclase-like"/>
    <property type="match status" value="1"/>
</dbReference>
<accession>A0AA86RRD1</accession>
<dbReference type="GO" id="GO:0048046">
    <property type="term" value="C:apoplast"/>
    <property type="evidence" value="ECO:0007669"/>
    <property type="project" value="UniProtKB-SubCell"/>
</dbReference>
<comment type="similarity">
    <text evidence="1 4">Belongs to the plant dirigent protein family.</text>
</comment>
<dbReference type="PANTHER" id="PTHR21495">
    <property type="entry name" value="NUCLEOPORIN-RELATED"/>
    <property type="match status" value="1"/>
</dbReference>
<keyword evidence="5" id="KW-0812">Transmembrane</keyword>
<evidence type="ECO:0000256" key="2">
    <source>
        <dbReference type="ARBA" id="ARBA00011738"/>
    </source>
</evidence>
<keyword evidence="4" id="KW-0052">Apoplast</keyword>
<evidence type="ECO:0000256" key="4">
    <source>
        <dbReference type="RuleBase" id="RU363099"/>
    </source>
</evidence>
<evidence type="ECO:0000256" key="5">
    <source>
        <dbReference type="SAM" id="Phobius"/>
    </source>
</evidence>